<proteinExistence type="predicted"/>
<feature type="region of interest" description="Disordered" evidence="2">
    <location>
        <begin position="1"/>
        <end position="20"/>
    </location>
</feature>
<keyword evidence="1" id="KW-0175">Coiled coil</keyword>
<evidence type="ECO:0000313" key="3">
    <source>
        <dbReference type="EMBL" id="GET36363.1"/>
    </source>
</evidence>
<evidence type="ECO:0000256" key="2">
    <source>
        <dbReference type="SAM" id="MobiDB-lite"/>
    </source>
</evidence>
<gene>
    <name evidence="3" type="ORF">MiSe_11120</name>
</gene>
<dbReference type="RefSeq" id="WP_226575813.1">
    <property type="nucleotide sequence ID" value="NZ_BLAY01000012.1"/>
</dbReference>
<comment type="caution">
    <text evidence="3">The sequence shown here is derived from an EMBL/GenBank/DDBJ whole genome shotgun (WGS) entry which is preliminary data.</text>
</comment>
<evidence type="ECO:0000256" key="1">
    <source>
        <dbReference type="SAM" id="Coils"/>
    </source>
</evidence>
<organism evidence="3 4">
    <name type="scientific">Microseira wollei NIES-4236</name>
    <dbReference type="NCBI Taxonomy" id="2530354"/>
    <lineage>
        <taxon>Bacteria</taxon>
        <taxon>Bacillati</taxon>
        <taxon>Cyanobacteriota</taxon>
        <taxon>Cyanophyceae</taxon>
        <taxon>Oscillatoriophycideae</taxon>
        <taxon>Aerosakkonematales</taxon>
        <taxon>Aerosakkonemataceae</taxon>
        <taxon>Microseira</taxon>
    </lineage>
</organism>
<keyword evidence="4" id="KW-1185">Reference proteome</keyword>
<feature type="coiled-coil region" evidence="1">
    <location>
        <begin position="161"/>
        <end position="213"/>
    </location>
</feature>
<dbReference type="AlphaFoldDB" id="A0AAV3X302"/>
<evidence type="ECO:0000313" key="4">
    <source>
        <dbReference type="Proteomes" id="UP001050975"/>
    </source>
</evidence>
<reference evidence="3" key="1">
    <citation type="submission" date="2019-10" db="EMBL/GenBank/DDBJ databases">
        <title>Draft genome sequece of Microseira wollei NIES-4236.</title>
        <authorList>
            <person name="Yamaguchi H."/>
            <person name="Suzuki S."/>
            <person name="Kawachi M."/>
        </authorList>
    </citation>
    <scope>NUCLEOTIDE SEQUENCE</scope>
    <source>
        <strain evidence="3">NIES-4236</strain>
    </source>
</reference>
<feature type="compositionally biased region" description="Basic and acidic residues" evidence="2">
    <location>
        <begin position="10"/>
        <end position="20"/>
    </location>
</feature>
<dbReference type="EMBL" id="BLAY01000012">
    <property type="protein sequence ID" value="GET36363.1"/>
    <property type="molecule type" value="Genomic_DNA"/>
</dbReference>
<dbReference type="Proteomes" id="UP001050975">
    <property type="component" value="Unassembled WGS sequence"/>
</dbReference>
<name>A0AAV3X302_9CYAN</name>
<protein>
    <submittedName>
        <fullName evidence="3">Uncharacterized protein</fullName>
    </submittedName>
</protein>
<sequence length="259" mass="30007">MVNSNGLVESKSEAKSPLDDGERARLKELEAIVEQGLQTFYEVGKALMEIQEKKLYRETHKTFAVYCRNRWEMGKSTAYRYINAAQVMENLSPIGDKFPKKESQVRPLAQLPPALQLEIWQQAVDLSPAGIPTAAEVQRLVEEKISSGKAKQDSKGGVSELEQLRLENKRLKEHIRQKDLERERRAAEVATELERLREENRQLRAELRQWERDWDVRIAQEQEKIRAEIKAEYQHIIDDLTAKYEGVLARLEAIERGNK</sequence>
<accession>A0AAV3X302</accession>